<organism evidence="2 3">
    <name type="scientific">Hamadaea flava</name>
    <dbReference type="NCBI Taxonomy" id="1742688"/>
    <lineage>
        <taxon>Bacteria</taxon>
        <taxon>Bacillati</taxon>
        <taxon>Actinomycetota</taxon>
        <taxon>Actinomycetes</taxon>
        <taxon>Micromonosporales</taxon>
        <taxon>Micromonosporaceae</taxon>
        <taxon>Hamadaea</taxon>
    </lineage>
</organism>
<protein>
    <submittedName>
        <fullName evidence="2">ABC transporter permease subunit</fullName>
    </submittedName>
</protein>
<evidence type="ECO:0000313" key="3">
    <source>
        <dbReference type="Proteomes" id="UP001595816"/>
    </source>
</evidence>
<keyword evidence="3" id="KW-1185">Reference proteome</keyword>
<feature type="transmembrane region" description="Helical" evidence="1">
    <location>
        <begin position="142"/>
        <end position="161"/>
    </location>
</feature>
<keyword evidence="1" id="KW-0812">Transmembrane</keyword>
<evidence type="ECO:0000256" key="1">
    <source>
        <dbReference type="SAM" id="Phobius"/>
    </source>
</evidence>
<sequence length="250" mass="25859">MNLLAAEWIKVRSVRSTLWTLLATAGLAVGLSAFIASNFRANIDRVQNFDPIVTALYGLTLAQLALVVFGVLAIGAEYSSGSIRPTLAATPRRGRFYAAKTAVAGLVALAVSAPSVLIAFVVGQHVLGPYAVADGDPDTVPALLGAIAYLPLICLFATGVATMVRSSAIALGVLIPVLFLGSQGLGNVPGLRPVLQYLPDQAGMELMRIAGGPESGFGPTYGPVAALFILLGWTVAALAGGYLVLRRRDA</sequence>
<reference evidence="3" key="1">
    <citation type="journal article" date="2019" name="Int. J. Syst. Evol. Microbiol.">
        <title>The Global Catalogue of Microorganisms (GCM) 10K type strain sequencing project: providing services to taxonomists for standard genome sequencing and annotation.</title>
        <authorList>
            <consortium name="The Broad Institute Genomics Platform"/>
            <consortium name="The Broad Institute Genome Sequencing Center for Infectious Disease"/>
            <person name="Wu L."/>
            <person name="Ma J."/>
        </authorList>
    </citation>
    <scope>NUCLEOTIDE SEQUENCE [LARGE SCALE GENOMIC DNA]</scope>
    <source>
        <strain evidence="3">CGMCC 4.7289</strain>
    </source>
</reference>
<keyword evidence="1" id="KW-1133">Transmembrane helix</keyword>
<feature type="transmembrane region" description="Helical" evidence="1">
    <location>
        <begin position="18"/>
        <end position="36"/>
    </location>
</feature>
<keyword evidence="1" id="KW-0472">Membrane</keyword>
<evidence type="ECO:0000313" key="2">
    <source>
        <dbReference type="EMBL" id="MFC4132029.1"/>
    </source>
</evidence>
<accession>A0ABV8LQG4</accession>
<gene>
    <name evidence="2" type="ORF">ACFOZ4_15575</name>
</gene>
<feature type="transmembrane region" description="Helical" evidence="1">
    <location>
        <begin position="56"/>
        <end position="76"/>
    </location>
</feature>
<feature type="transmembrane region" description="Helical" evidence="1">
    <location>
        <begin position="97"/>
        <end position="122"/>
    </location>
</feature>
<dbReference type="Proteomes" id="UP001595816">
    <property type="component" value="Unassembled WGS sequence"/>
</dbReference>
<feature type="transmembrane region" description="Helical" evidence="1">
    <location>
        <begin position="224"/>
        <end position="245"/>
    </location>
</feature>
<dbReference type="EMBL" id="JBHSAY010000008">
    <property type="protein sequence ID" value="MFC4132029.1"/>
    <property type="molecule type" value="Genomic_DNA"/>
</dbReference>
<proteinExistence type="predicted"/>
<comment type="caution">
    <text evidence="2">The sequence shown here is derived from an EMBL/GenBank/DDBJ whole genome shotgun (WGS) entry which is preliminary data.</text>
</comment>
<dbReference type="RefSeq" id="WP_253749871.1">
    <property type="nucleotide sequence ID" value="NZ_JAMZDZ010000001.1"/>
</dbReference>
<name>A0ABV8LQG4_9ACTN</name>
<feature type="transmembrane region" description="Helical" evidence="1">
    <location>
        <begin position="168"/>
        <end position="186"/>
    </location>
</feature>